<name>A0ABX8RJJ6_9CLOT</name>
<dbReference type="RefSeq" id="WP_218283761.1">
    <property type="nucleotide sequence ID" value="NZ_CP078093.1"/>
</dbReference>
<proteinExistence type="predicted"/>
<accession>A0ABX8RJJ6</accession>
<organism evidence="2 3">
    <name type="scientific">Crassaminicella indica</name>
    <dbReference type="NCBI Taxonomy" id="2855394"/>
    <lineage>
        <taxon>Bacteria</taxon>
        <taxon>Bacillati</taxon>
        <taxon>Bacillota</taxon>
        <taxon>Clostridia</taxon>
        <taxon>Eubacteriales</taxon>
        <taxon>Clostridiaceae</taxon>
        <taxon>Crassaminicella</taxon>
    </lineage>
</organism>
<dbReference type="EMBL" id="CP078093">
    <property type="protein sequence ID" value="QXM07071.1"/>
    <property type="molecule type" value="Genomic_DNA"/>
</dbReference>
<evidence type="ECO:0000313" key="2">
    <source>
        <dbReference type="EMBL" id="QXM07071.1"/>
    </source>
</evidence>
<evidence type="ECO:0000256" key="1">
    <source>
        <dbReference type="SAM" id="SignalP"/>
    </source>
</evidence>
<dbReference type="Proteomes" id="UP000886818">
    <property type="component" value="Chromosome"/>
</dbReference>
<gene>
    <name evidence="2" type="ORF">KVH43_05010</name>
</gene>
<protein>
    <recommendedName>
        <fullName evidence="4">Lipoprotein</fullName>
    </recommendedName>
</protein>
<feature type="chain" id="PRO_5046641582" description="Lipoprotein" evidence="1">
    <location>
        <begin position="21"/>
        <end position="257"/>
    </location>
</feature>
<feature type="signal peptide" evidence="1">
    <location>
        <begin position="1"/>
        <end position="20"/>
    </location>
</feature>
<evidence type="ECO:0008006" key="4">
    <source>
        <dbReference type="Google" id="ProtNLM"/>
    </source>
</evidence>
<reference evidence="2" key="1">
    <citation type="submission" date="2021-07" db="EMBL/GenBank/DDBJ databases">
        <title>Complete genome sequence of Crassaminicella sp. 143-21, isolated from a deep-sea hydrothermal vent.</title>
        <authorList>
            <person name="Li X."/>
        </authorList>
    </citation>
    <scope>NUCLEOTIDE SEQUENCE</scope>
    <source>
        <strain evidence="2">143-21</strain>
    </source>
</reference>
<keyword evidence="1" id="KW-0732">Signal</keyword>
<dbReference type="PROSITE" id="PS51257">
    <property type="entry name" value="PROKAR_LIPOPROTEIN"/>
    <property type="match status" value="1"/>
</dbReference>
<keyword evidence="3" id="KW-1185">Reference proteome</keyword>
<sequence length="257" mass="30806">MKKIALLFIFLILLTSCVEHKDLNPNEIAIVNDHIITIEDVKEKLIAFQLEKALYEYNSFQNNIYRNLELLHLRRDLIDHIIHLLKEKKLEAAKNFISSLNGYEDVEALKYFLLKEIDHYEQILNKQDNVIAAFEEILKDIIILQEAKDRSLIPNEDEMQKAYEAYVSNIQEKIDTNIYYKYFHMFRQSKEKELFDLDTEEAYKAYTLKKIKKELILKKLKKELGTYQLDRYIKNQLKKSNIIINKKYNQYHSNFSN</sequence>
<evidence type="ECO:0000313" key="3">
    <source>
        <dbReference type="Proteomes" id="UP000886818"/>
    </source>
</evidence>